<feature type="compositionally biased region" description="Basic and acidic residues" evidence="1">
    <location>
        <begin position="12"/>
        <end position="30"/>
    </location>
</feature>
<sequence length="121" mass="13668">MHRTIVDDRWTRASRLDGGADDRRRSDGKTRNPKCRPGLHQGRRSCAARWRHADIPPTGESDSTPLSLFLSLSLSRSLSLSQTAQREPEDTTDIGIIRTTTWIYAPMFVSYDHRPSTDDSA</sequence>
<evidence type="ECO:0000256" key="1">
    <source>
        <dbReference type="SAM" id="MobiDB-lite"/>
    </source>
</evidence>
<proteinExistence type="predicted"/>
<dbReference type="WBParaSite" id="PSAMB.scaffold30size108092.g801.t1">
    <property type="protein sequence ID" value="PSAMB.scaffold30size108092.g801.t1"/>
    <property type="gene ID" value="PSAMB.scaffold30size108092.g801"/>
</dbReference>
<dbReference type="AlphaFoldDB" id="A0A914W628"/>
<dbReference type="Proteomes" id="UP000887566">
    <property type="component" value="Unplaced"/>
</dbReference>
<reference evidence="3" key="1">
    <citation type="submission" date="2022-11" db="UniProtKB">
        <authorList>
            <consortium name="WormBaseParasite"/>
        </authorList>
    </citation>
    <scope>IDENTIFICATION</scope>
</reference>
<protein>
    <submittedName>
        <fullName evidence="3">Uncharacterized protein</fullName>
    </submittedName>
</protein>
<organism evidence="2 3">
    <name type="scientific">Plectus sambesii</name>
    <dbReference type="NCBI Taxonomy" id="2011161"/>
    <lineage>
        <taxon>Eukaryota</taxon>
        <taxon>Metazoa</taxon>
        <taxon>Ecdysozoa</taxon>
        <taxon>Nematoda</taxon>
        <taxon>Chromadorea</taxon>
        <taxon>Plectida</taxon>
        <taxon>Plectina</taxon>
        <taxon>Plectoidea</taxon>
        <taxon>Plectidae</taxon>
        <taxon>Plectus</taxon>
    </lineage>
</organism>
<evidence type="ECO:0000313" key="2">
    <source>
        <dbReference type="Proteomes" id="UP000887566"/>
    </source>
</evidence>
<accession>A0A914W628</accession>
<feature type="region of interest" description="Disordered" evidence="1">
    <location>
        <begin position="12"/>
        <end position="47"/>
    </location>
</feature>
<keyword evidence="2" id="KW-1185">Reference proteome</keyword>
<evidence type="ECO:0000313" key="3">
    <source>
        <dbReference type="WBParaSite" id="PSAMB.scaffold30size108092.g801.t1"/>
    </source>
</evidence>
<name>A0A914W628_9BILA</name>